<proteinExistence type="predicted"/>
<name>Q096Y8_STIAD</name>
<dbReference type="Pfam" id="PF00561">
    <property type="entry name" value="Abhydrolase_1"/>
    <property type="match status" value="1"/>
</dbReference>
<dbReference type="HOGENOM" id="CLU_020336_7_2_7"/>
<dbReference type="Proteomes" id="UP000032702">
    <property type="component" value="Unassembled WGS sequence"/>
</dbReference>
<sequence length="346" mass="38720">MIRNVFSTGRHRTSYWTGGPANGPLMIFIHGWPELSSMWWHQLECFSALGFRCVAPDMRGYGGSSQPSSLGDFALEHIVEDMLELLGGLGAERALWIGHDWGAPVVWSLASHHAGKCIGAVNLCVPYLANGFAPPNLVPLVNRTLYPEAQYPAGQWDYMLFYEKDFEAVRAVFEANVPALFKALIRRGSAEAVRKPSRTATVSRDGGWFGGASQAPVLPRDEAVLSQEALDRYVEAFETNGFFGPNAWYMNHRQNMAYAAKAPGEGKLRLPVLFLHAAYDAVCETMDSRLAEPMRRDCLDLTEAVLETGHWMVQEQPERVNAAIARWLAARVPEFWPFQEYRKPEV</sequence>
<evidence type="ECO:0000313" key="5">
    <source>
        <dbReference type="Proteomes" id="UP000001351"/>
    </source>
</evidence>
<protein>
    <submittedName>
        <fullName evidence="3">Conserved uncharacterized protein</fullName>
    </submittedName>
    <submittedName>
        <fullName evidence="4">Epoxide hydrolase</fullName>
    </submittedName>
</protein>
<dbReference type="GO" id="GO:0016787">
    <property type="term" value="F:hydrolase activity"/>
    <property type="evidence" value="ECO:0007669"/>
    <property type="project" value="UniProtKB-KW"/>
</dbReference>
<keyword evidence="5" id="KW-1185">Reference proteome</keyword>
<dbReference type="ESTHER" id="stiad-q096y8">
    <property type="family name" value="Epoxide_hydrolase"/>
</dbReference>
<evidence type="ECO:0000313" key="6">
    <source>
        <dbReference type="Proteomes" id="UP000032702"/>
    </source>
</evidence>
<dbReference type="eggNOG" id="COG0596">
    <property type="taxonomic scope" value="Bacteria"/>
</dbReference>
<reference evidence="4 6" key="1">
    <citation type="submission" date="2006-04" db="EMBL/GenBank/DDBJ databases">
        <authorList>
            <person name="Nierman W.C."/>
        </authorList>
    </citation>
    <scope>NUCLEOTIDE SEQUENCE [LARGE SCALE GENOMIC DNA]</scope>
    <source>
        <strain evidence="4 6">DW4/3-1</strain>
    </source>
</reference>
<organism evidence="4 6">
    <name type="scientific">Stigmatella aurantiaca (strain DW4/3-1)</name>
    <dbReference type="NCBI Taxonomy" id="378806"/>
    <lineage>
        <taxon>Bacteria</taxon>
        <taxon>Pseudomonadati</taxon>
        <taxon>Myxococcota</taxon>
        <taxon>Myxococcia</taxon>
        <taxon>Myxococcales</taxon>
        <taxon>Cystobacterineae</taxon>
        <taxon>Archangiaceae</taxon>
        <taxon>Stigmatella</taxon>
    </lineage>
</organism>
<dbReference type="OrthoDB" id="5338718at2"/>
<dbReference type="AlphaFoldDB" id="Q096Y8"/>
<dbReference type="Gene3D" id="3.40.50.1820">
    <property type="entry name" value="alpha/beta hydrolase"/>
    <property type="match status" value="1"/>
</dbReference>
<evidence type="ECO:0000313" key="4">
    <source>
        <dbReference type="EMBL" id="EAU67772.1"/>
    </source>
</evidence>
<evidence type="ECO:0000256" key="1">
    <source>
        <dbReference type="ARBA" id="ARBA00022801"/>
    </source>
</evidence>
<dbReference type="STRING" id="378806.STAUR_3602"/>
<dbReference type="EMBL" id="CP002271">
    <property type="protein sequence ID" value="ADO71392.1"/>
    <property type="molecule type" value="Genomic_DNA"/>
</dbReference>
<dbReference type="PANTHER" id="PTHR43329">
    <property type="entry name" value="EPOXIDE HYDROLASE"/>
    <property type="match status" value="1"/>
</dbReference>
<accession>Q096Y8</accession>
<dbReference type="Proteomes" id="UP000001351">
    <property type="component" value="Chromosome"/>
</dbReference>
<dbReference type="InterPro" id="IPR000639">
    <property type="entry name" value="Epox_hydrolase-like"/>
</dbReference>
<gene>
    <name evidence="3" type="ordered locus">STAUR_3602</name>
    <name evidence="4" type="ORF">STIAU_5002</name>
</gene>
<evidence type="ECO:0000313" key="3">
    <source>
        <dbReference type="EMBL" id="ADO71392.1"/>
    </source>
</evidence>
<dbReference type="EMBL" id="AAMD01000027">
    <property type="protein sequence ID" value="EAU67772.1"/>
    <property type="molecule type" value="Genomic_DNA"/>
</dbReference>
<dbReference type="PATRIC" id="fig|378806.16.peg.7027"/>
<dbReference type="SUPFAM" id="SSF53474">
    <property type="entry name" value="alpha/beta-Hydrolases"/>
    <property type="match status" value="1"/>
</dbReference>
<keyword evidence="1 4" id="KW-0378">Hydrolase</keyword>
<feature type="domain" description="AB hydrolase-1" evidence="2">
    <location>
        <begin position="24"/>
        <end position="313"/>
    </location>
</feature>
<evidence type="ECO:0000259" key="2">
    <source>
        <dbReference type="Pfam" id="PF00561"/>
    </source>
</evidence>
<dbReference type="InterPro" id="IPR000073">
    <property type="entry name" value="AB_hydrolase_1"/>
</dbReference>
<dbReference type="InterPro" id="IPR029058">
    <property type="entry name" value="AB_hydrolase_fold"/>
</dbReference>
<reference evidence="3 5" key="2">
    <citation type="journal article" date="2011" name="Mol. Biol. Evol.">
        <title>Comparative genomic analysis of fruiting body formation in Myxococcales.</title>
        <authorList>
            <person name="Huntley S."/>
            <person name="Hamann N."/>
            <person name="Wegener-Feldbrugge S."/>
            <person name="Treuner-Lange A."/>
            <person name="Kube M."/>
            <person name="Reinhardt R."/>
            <person name="Klages S."/>
            <person name="Muller R."/>
            <person name="Ronning C.M."/>
            <person name="Nierman W.C."/>
            <person name="Sogaard-Andersen L."/>
        </authorList>
    </citation>
    <scope>NUCLEOTIDE SEQUENCE [LARGE SCALE GENOMIC DNA]</scope>
    <source>
        <strain evidence="3 5">DW4/3-1</strain>
    </source>
</reference>
<dbReference type="PRINTS" id="PR00412">
    <property type="entry name" value="EPOXHYDRLASE"/>
</dbReference>
<dbReference type="KEGG" id="sur:STAUR_3602"/>